<name>A0ABU9HZ23_9FLAO</name>
<protein>
    <recommendedName>
        <fullName evidence="3">Ankyrin repeat-containing protein</fullName>
    </recommendedName>
</protein>
<comment type="caution">
    <text evidence="1">The sequence shown here is derived from an EMBL/GenBank/DDBJ whole genome shotgun (WGS) entry which is preliminary data.</text>
</comment>
<accession>A0ABU9HZ23</accession>
<organism evidence="1 2">
    <name type="scientific">Flavobacterium arundinis</name>
    <dbReference type="NCBI Taxonomy" id="3139143"/>
    <lineage>
        <taxon>Bacteria</taxon>
        <taxon>Pseudomonadati</taxon>
        <taxon>Bacteroidota</taxon>
        <taxon>Flavobacteriia</taxon>
        <taxon>Flavobacteriales</taxon>
        <taxon>Flavobacteriaceae</taxon>
        <taxon>Flavobacterium</taxon>
    </lineage>
</organism>
<evidence type="ECO:0000313" key="2">
    <source>
        <dbReference type="Proteomes" id="UP001464555"/>
    </source>
</evidence>
<evidence type="ECO:0008006" key="3">
    <source>
        <dbReference type="Google" id="ProtNLM"/>
    </source>
</evidence>
<dbReference type="RefSeq" id="WP_341697137.1">
    <property type="nucleotide sequence ID" value="NZ_JBBYHR010000005.1"/>
</dbReference>
<dbReference type="EMBL" id="JBBYHR010000005">
    <property type="protein sequence ID" value="MEL1244822.1"/>
    <property type="molecule type" value="Genomic_DNA"/>
</dbReference>
<keyword evidence="2" id="KW-1185">Reference proteome</keyword>
<dbReference type="Proteomes" id="UP001464555">
    <property type="component" value="Unassembled WGS sequence"/>
</dbReference>
<proteinExistence type="predicted"/>
<sequence>MVTVLEPGLSKELQAAIDKADVASFTKLMDEHQVHGASFLFASARKNAFPLINRALSGDFTNKNYAEKLEIARMLLDRGADPDMGAPYGFSALANILHIHQFLGVRNRVDYEVYLFTMLFASELVIRYDADLNLTWKSRDYLLDDVIYLYERYYEKRISELEKVAFEIIGHMLKRGAKWSRKIDMKAFPELTGLLLGYRNNQLQDNAPKLPDPPFNTLFDAETAAAGWKIWNEKQSPAYEGLHAVRQLHYRAYHHANWGFNEDGVKAIEVLTGLFDIMEKDKRKTALADLKKLSIPQKNLLDLKSDYEKELFYKNKEILPMKPVYDDTVYQRLYAIFLVN</sequence>
<reference evidence="1 2" key="1">
    <citation type="submission" date="2024-04" db="EMBL/GenBank/DDBJ databases">
        <title>Flavobacterium sp. DGU11 16S ribosomal RNA gene Genome sequencing and assembly.</title>
        <authorList>
            <person name="Park S."/>
        </authorList>
    </citation>
    <scope>NUCLEOTIDE SEQUENCE [LARGE SCALE GENOMIC DNA]</scope>
    <source>
        <strain evidence="1 2">DGU11</strain>
    </source>
</reference>
<gene>
    <name evidence="1" type="ORF">AAEO56_11160</name>
</gene>
<evidence type="ECO:0000313" key="1">
    <source>
        <dbReference type="EMBL" id="MEL1244822.1"/>
    </source>
</evidence>